<comment type="caution">
    <text evidence="3">The sequence shown here is derived from an EMBL/GenBank/DDBJ whole genome shotgun (WGS) entry which is preliminary data.</text>
</comment>
<dbReference type="Pfam" id="PF06080">
    <property type="entry name" value="DUF938"/>
    <property type="match status" value="1"/>
</dbReference>
<evidence type="ECO:0000313" key="4">
    <source>
        <dbReference type="Proteomes" id="UP000322899"/>
    </source>
</evidence>
<evidence type="ECO:0008006" key="5">
    <source>
        <dbReference type="Google" id="ProtNLM"/>
    </source>
</evidence>
<organism evidence="3 4">
    <name type="scientific">Cafeteria roenbergensis</name>
    <name type="common">Marine flagellate</name>
    <dbReference type="NCBI Taxonomy" id="33653"/>
    <lineage>
        <taxon>Eukaryota</taxon>
        <taxon>Sar</taxon>
        <taxon>Stramenopiles</taxon>
        <taxon>Bigyra</taxon>
        <taxon>Opalozoa</taxon>
        <taxon>Bicosoecida</taxon>
        <taxon>Cafeteriaceae</taxon>
        <taxon>Cafeteria</taxon>
    </lineage>
</organism>
<dbReference type="Proteomes" id="UP000322899">
    <property type="component" value="Unassembled WGS sequence"/>
</dbReference>
<feature type="region of interest" description="Disordered" evidence="2">
    <location>
        <begin position="227"/>
        <end position="250"/>
    </location>
</feature>
<accession>A0A5A8EJE1</accession>
<dbReference type="PANTHER" id="PTHR20974">
    <property type="entry name" value="UPF0585 PROTEIN CG18661"/>
    <property type="match status" value="1"/>
</dbReference>
<dbReference type="OrthoDB" id="10258744at2759"/>
<reference evidence="3 4" key="1">
    <citation type="submission" date="2019-07" db="EMBL/GenBank/DDBJ databases">
        <title>Genomes of Cafeteria roenbergensis.</title>
        <authorList>
            <person name="Fischer M.G."/>
            <person name="Hackl T."/>
            <person name="Roman M."/>
        </authorList>
    </citation>
    <scope>NUCLEOTIDE SEQUENCE [LARGE SCALE GENOMIC DNA]</scope>
    <source>
        <strain evidence="3 4">E4-10P</strain>
    </source>
</reference>
<protein>
    <recommendedName>
        <fullName evidence="5">Methyltransferase type 12 domain-containing protein</fullName>
    </recommendedName>
</protein>
<evidence type="ECO:0000313" key="3">
    <source>
        <dbReference type="EMBL" id="KAA0176040.1"/>
    </source>
</evidence>
<dbReference type="InterPro" id="IPR010342">
    <property type="entry name" value="DUF938"/>
</dbReference>
<comment type="similarity">
    <text evidence="1">Belongs to the UPF0585 family.</text>
</comment>
<dbReference type="EMBL" id="VLTO01000010">
    <property type="protein sequence ID" value="KAA0176040.1"/>
    <property type="molecule type" value="Genomic_DNA"/>
</dbReference>
<dbReference type="Gene3D" id="3.40.50.150">
    <property type="entry name" value="Vaccinia Virus protein VP39"/>
    <property type="match status" value="1"/>
</dbReference>
<sequence length="250" mass="25982">MAALRYGAPVSKLDAHRVFAAAAERNKGAILAALQRHLAKLDGGAVRLLEVGSGSGQHAAHCGAAMPDVEWTPSDFDGGNFASIKAWSADTPTVQEPVLLDAGAASDAKPDAWGLPAASYDVVLATNVIHISPWRVTEGLMAGSAHVLRAGGLLALYGPFLVDGRPTTESNGAFDESLRSRNPEWGIRDAAAVRREAAARGLSLVAADEMPSNNFFLVFQRCRDAAGAAPDDSAPVGRVPGLADPPAARE</sequence>
<proteinExistence type="inferred from homology"/>
<evidence type="ECO:0000256" key="2">
    <source>
        <dbReference type="SAM" id="MobiDB-lite"/>
    </source>
</evidence>
<dbReference type="PANTHER" id="PTHR20974:SF0">
    <property type="entry name" value="UPF0585 PROTEIN CG18661"/>
    <property type="match status" value="1"/>
</dbReference>
<gene>
    <name evidence="3" type="ORF">FNF27_02432</name>
</gene>
<dbReference type="InterPro" id="IPR029063">
    <property type="entry name" value="SAM-dependent_MTases_sf"/>
</dbReference>
<dbReference type="SUPFAM" id="SSF53335">
    <property type="entry name" value="S-adenosyl-L-methionine-dependent methyltransferases"/>
    <property type="match status" value="1"/>
</dbReference>
<name>A0A5A8EJE1_CAFRO</name>
<evidence type="ECO:0000256" key="1">
    <source>
        <dbReference type="ARBA" id="ARBA00008308"/>
    </source>
</evidence>
<dbReference type="AlphaFoldDB" id="A0A5A8EJE1"/>